<comment type="caution">
    <text evidence="1">The sequence shown here is derived from an EMBL/GenBank/DDBJ whole genome shotgun (WGS) entry which is preliminary data.</text>
</comment>
<organism evidence="1 2">
    <name type="scientific">Gemmobacter lanyuensis</name>
    <dbReference type="NCBI Taxonomy" id="1054497"/>
    <lineage>
        <taxon>Bacteria</taxon>
        <taxon>Pseudomonadati</taxon>
        <taxon>Pseudomonadota</taxon>
        <taxon>Alphaproteobacteria</taxon>
        <taxon>Rhodobacterales</taxon>
        <taxon>Paracoccaceae</taxon>
        <taxon>Gemmobacter</taxon>
    </lineage>
</organism>
<proteinExistence type="predicted"/>
<reference evidence="1" key="2">
    <citation type="submission" date="2020-09" db="EMBL/GenBank/DDBJ databases">
        <authorList>
            <person name="Sun Q."/>
            <person name="Kim S."/>
        </authorList>
    </citation>
    <scope>NUCLEOTIDE SEQUENCE</scope>
    <source>
        <strain evidence="1">KCTC 23714</strain>
    </source>
</reference>
<keyword evidence="2" id="KW-1185">Reference proteome</keyword>
<evidence type="ECO:0000313" key="1">
    <source>
        <dbReference type="EMBL" id="GGW24767.1"/>
    </source>
</evidence>
<evidence type="ECO:0000313" key="2">
    <source>
        <dbReference type="Proteomes" id="UP000628984"/>
    </source>
</evidence>
<sequence length="63" mass="6781">MTNIASLSGVEIERLVQDMGAPVVAPLVMPKQVLESAEPLSLRRAGRAILTMLHLGSAPRQEM</sequence>
<dbReference type="AlphaFoldDB" id="A0A918MIM6"/>
<dbReference type="EMBL" id="BMYQ01000002">
    <property type="protein sequence ID" value="GGW24767.1"/>
    <property type="molecule type" value="Genomic_DNA"/>
</dbReference>
<dbReference type="RefSeq" id="WP_189632757.1">
    <property type="nucleotide sequence ID" value="NZ_BMYQ01000002.1"/>
</dbReference>
<reference evidence="1" key="1">
    <citation type="journal article" date="2014" name="Int. J. Syst. Evol. Microbiol.">
        <title>Complete genome sequence of Corynebacterium casei LMG S-19264T (=DSM 44701T), isolated from a smear-ripened cheese.</title>
        <authorList>
            <consortium name="US DOE Joint Genome Institute (JGI-PGF)"/>
            <person name="Walter F."/>
            <person name="Albersmeier A."/>
            <person name="Kalinowski J."/>
            <person name="Ruckert C."/>
        </authorList>
    </citation>
    <scope>NUCLEOTIDE SEQUENCE</scope>
    <source>
        <strain evidence="1">KCTC 23714</strain>
    </source>
</reference>
<protein>
    <submittedName>
        <fullName evidence="1">Uncharacterized protein</fullName>
    </submittedName>
</protein>
<gene>
    <name evidence="1" type="ORF">GCM10011452_10140</name>
</gene>
<name>A0A918MIM6_9RHOB</name>
<accession>A0A918MIM6</accession>
<dbReference type="Proteomes" id="UP000628984">
    <property type="component" value="Unassembled WGS sequence"/>
</dbReference>